<organism evidence="2">
    <name type="scientific">Spodoptera frugiperda</name>
    <name type="common">Fall armyworm</name>
    <dbReference type="NCBI Taxonomy" id="7108"/>
    <lineage>
        <taxon>Eukaryota</taxon>
        <taxon>Metazoa</taxon>
        <taxon>Ecdysozoa</taxon>
        <taxon>Arthropoda</taxon>
        <taxon>Hexapoda</taxon>
        <taxon>Insecta</taxon>
        <taxon>Pterygota</taxon>
        <taxon>Neoptera</taxon>
        <taxon>Endopterygota</taxon>
        <taxon>Lepidoptera</taxon>
        <taxon>Glossata</taxon>
        <taxon>Ditrysia</taxon>
        <taxon>Noctuoidea</taxon>
        <taxon>Noctuidae</taxon>
        <taxon>Amphipyrinae</taxon>
        <taxon>Spodoptera</taxon>
    </lineage>
</organism>
<accession>A0A2H1W661</accession>
<dbReference type="AlphaFoldDB" id="A0A2H1W661"/>
<name>A0A2H1W661_SPOFR</name>
<feature type="region of interest" description="Disordered" evidence="1">
    <location>
        <begin position="1"/>
        <end position="28"/>
    </location>
</feature>
<protein>
    <submittedName>
        <fullName evidence="2">SFRICE_036947</fullName>
    </submittedName>
</protein>
<dbReference type="EMBL" id="ODYU01006564">
    <property type="protein sequence ID" value="SOQ48513.1"/>
    <property type="molecule type" value="Genomic_DNA"/>
</dbReference>
<feature type="compositionally biased region" description="Polar residues" evidence="1">
    <location>
        <begin position="1"/>
        <end position="13"/>
    </location>
</feature>
<sequence length="79" mass="9024">MSLSISVRASCQQPGAYRSSPEPKLVTNRGNASEVVNEYLQSRNRWVNRMYHVMVSDAVYGYPQYQANHNHNSIICYDA</sequence>
<evidence type="ECO:0000256" key="1">
    <source>
        <dbReference type="SAM" id="MobiDB-lite"/>
    </source>
</evidence>
<evidence type="ECO:0000313" key="2">
    <source>
        <dbReference type="EMBL" id="SOQ48513.1"/>
    </source>
</evidence>
<proteinExistence type="predicted"/>
<gene>
    <name evidence="2" type="ORF">SFRICE_036947</name>
</gene>
<reference evidence="2" key="1">
    <citation type="submission" date="2016-07" db="EMBL/GenBank/DDBJ databases">
        <authorList>
            <person name="Bretaudeau A."/>
        </authorList>
    </citation>
    <scope>NUCLEOTIDE SEQUENCE</scope>
    <source>
        <strain evidence="2">Rice</strain>
        <tissue evidence="2">Whole body</tissue>
    </source>
</reference>